<dbReference type="InterPro" id="IPR011330">
    <property type="entry name" value="Glyco_hydro/deAcase_b/a-brl"/>
</dbReference>
<keyword evidence="2" id="KW-1133">Transmembrane helix</keyword>
<feature type="signal peptide" evidence="3">
    <location>
        <begin position="1"/>
        <end position="21"/>
    </location>
</feature>
<name>A0A8H7S7H5_9FUNG</name>
<dbReference type="GO" id="GO:0016020">
    <property type="term" value="C:membrane"/>
    <property type="evidence" value="ECO:0007669"/>
    <property type="project" value="TreeGrafter"/>
</dbReference>
<dbReference type="GO" id="GO:0009272">
    <property type="term" value="P:fungal-type cell wall biogenesis"/>
    <property type="evidence" value="ECO:0007669"/>
    <property type="project" value="UniProtKB-ARBA"/>
</dbReference>
<evidence type="ECO:0000256" key="1">
    <source>
        <dbReference type="SAM" id="MobiDB-lite"/>
    </source>
</evidence>
<sequence length="472" mass="53584">MYLTISLSSTLLFTLTAVATSATNDEQVQHQSSDSSQTSPYLAVSSPAWLADIKTPFEDARSLALSEEDIMVRPLEKVKNLQLTNFPPPMRAPPVDDPEVQAVIKQLDWSQVPDAPVRTATPDGELNVESYNSEEDPHCWWSSTLCKTPKVNYIPEDISYCPRAGDWGLNYDDGPYRVWSDDENEKEYEEPRLYNFLIEQGKLKATLFYIGSNVMTFPEAAQRAFSDGHTICSHTWSHPYMTTLTNEQIVSELYWTQKAIKEAVGVTPKCWRPPFGDIDDRVRAIAWQMGMRSILWDRDSNDWALAAQSISANTVNGYFKEWVELRAADQDNEHGHIPLQHESSNHTIMLTEKWLPNIQKQFNIVPIHECIGDSSPYWEDGPWEYKSANKIIDEANREQQREEEEDENESSNSDSDSSPNSRIAIGSNNNKTLSKEHQNIPGTPSSGVSLIHSIFIDSTLLFSFTFAFIFLN</sequence>
<evidence type="ECO:0000313" key="5">
    <source>
        <dbReference type="EMBL" id="KAG2224179.1"/>
    </source>
</evidence>
<feature type="chain" id="PRO_5034644090" description="NodB homology domain-containing protein" evidence="3">
    <location>
        <begin position="22"/>
        <end position="472"/>
    </location>
</feature>
<protein>
    <recommendedName>
        <fullName evidence="4">NodB homology domain-containing protein</fullName>
    </recommendedName>
</protein>
<dbReference type="PANTHER" id="PTHR10587:SF98">
    <property type="entry name" value="CHITIN DEACETYLASE"/>
    <property type="match status" value="1"/>
</dbReference>
<feature type="compositionally biased region" description="Low complexity" evidence="1">
    <location>
        <begin position="410"/>
        <end position="421"/>
    </location>
</feature>
<keyword evidence="2" id="KW-0812">Transmembrane</keyword>
<dbReference type="CDD" id="cd10952">
    <property type="entry name" value="CE4_MrCDA_like"/>
    <property type="match status" value="1"/>
</dbReference>
<proteinExistence type="predicted"/>
<dbReference type="InterPro" id="IPR050248">
    <property type="entry name" value="Polysacc_deacetylase_ArnD"/>
</dbReference>
<feature type="transmembrane region" description="Helical" evidence="2">
    <location>
        <begin position="450"/>
        <end position="471"/>
    </location>
</feature>
<comment type="caution">
    <text evidence="5">The sequence shown here is derived from an EMBL/GenBank/DDBJ whole genome shotgun (WGS) entry which is preliminary data.</text>
</comment>
<dbReference type="GO" id="GO:0005975">
    <property type="term" value="P:carbohydrate metabolic process"/>
    <property type="evidence" value="ECO:0007669"/>
    <property type="project" value="InterPro"/>
</dbReference>
<evidence type="ECO:0000256" key="2">
    <source>
        <dbReference type="SAM" id="Phobius"/>
    </source>
</evidence>
<dbReference type="OrthoDB" id="407355at2759"/>
<dbReference type="GO" id="GO:0004099">
    <property type="term" value="F:chitin deacetylase activity"/>
    <property type="evidence" value="ECO:0007669"/>
    <property type="project" value="TreeGrafter"/>
</dbReference>
<dbReference type="AlphaFoldDB" id="A0A8H7S7H5"/>
<dbReference type="Proteomes" id="UP000646827">
    <property type="component" value="Unassembled WGS sequence"/>
</dbReference>
<evidence type="ECO:0000313" key="6">
    <source>
        <dbReference type="Proteomes" id="UP000646827"/>
    </source>
</evidence>
<feature type="region of interest" description="Disordered" evidence="1">
    <location>
        <begin position="396"/>
        <end position="440"/>
    </location>
</feature>
<dbReference type="PANTHER" id="PTHR10587">
    <property type="entry name" value="GLYCOSYL TRANSFERASE-RELATED"/>
    <property type="match status" value="1"/>
</dbReference>
<organism evidence="5 6">
    <name type="scientific">Circinella minor</name>
    <dbReference type="NCBI Taxonomy" id="1195481"/>
    <lineage>
        <taxon>Eukaryota</taxon>
        <taxon>Fungi</taxon>
        <taxon>Fungi incertae sedis</taxon>
        <taxon>Mucoromycota</taxon>
        <taxon>Mucoromycotina</taxon>
        <taxon>Mucoromycetes</taxon>
        <taxon>Mucorales</taxon>
        <taxon>Lichtheimiaceae</taxon>
        <taxon>Circinella</taxon>
    </lineage>
</organism>
<dbReference type="PROSITE" id="PS51677">
    <property type="entry name" value="NODB"/>
    <property type="match status" value="1"/>
</dbReference>
<dbReference type="Pfam" id="PF01522">
    <property type="entry name" value="Polysacc_deac_1"/>
    <property type="match status" value="1"/>
</dbReference>
<keyword evidence="6" id="KW-1185">Reference proteome</keyword>
<evidence type="ECO:0000256" key="3">
    <source>
        <dbReference type="SAM" id="SignalP"/>
    </source>
</evidence>
<reference evidence="5 6" key="1">
    <citation type="submission" date="2020-12" db="EMBL/GenBank/DDBJ databases">
        <title>Metabolic potential, ecology and presence of endohyphal bacteria is reflected in genomic diversity of Mucoromycotina.</title>
        <authorList>
            <person name="Muszewska A."/>
            <person name="Okrasinska A."/>
            <person name="Steczkiewicz K."/>
            <person name="Drgas O."/>
            <person name="Orlowska M."/>
            <person name="Perlinska-Lenart U."/>
            <person name="Aleksandrzak-Piekarczyk T."/>
            <person name="Szatraj K."/>
            <person name="Zielenkiewicz U."/>
            <person name="Pilsyk S."/>
            <person name="Malc E."/>
            <person name="Mieczkowski P."/>
            <person name="Kruszewska J.S."/>
            <person name="Biernat P."/>
            <person name="Pawlowska J."/>
        </authorList>
    </citation>
    <scope>NUCLEOTIDE SEQUENCE [LARGE SCALE GENOMIC DNA]</scope>
    <source>
        <strain evidence="5 6">CBS 142.35</strain>
    </source>
</reference>
<dbReference type="InterPro" id="IPR002509">
    <property type="entry name" value="NODB_dom"/>
</dbReference>
<keyword evidence="3" id="KW-0732">Signal</keyword>
<evidence type="ECO:0000259" key="4">
    <source>
        <dbReference type="PROSITE" id="PS51677"/>
    </source>
</evidence>
<accession>A0A8H7S7H5</accession>
<dbReference type="Gene3D" id="3.20.20.370">
    <property type="entry name" value="Glycoside hydrolase/deacetylase"/>
    <property type="match status" value="1"/>
</dbReference>
<dbReference type="EMBL" id="JAEPRB010000047">
    <property type="protein sequence ID" value="KAG2224179.1"/>
    <property type="molecule type" value="Genomic_DNA"/>
</dbReference>
<gene>
    <name evidence="5" type="ORF">INT45_001297</name>
</gene>
<dbReference type="SUPFAM" id="SSF88713">
    <property type="entry name" value="Glycoside hydrolase/deacetylase"/>
    <property type="match status" value="1"/>
</dbReference>
<feature type="domain" description="NodB homology" evidence="4">
    <location>
        <begin position="165"/>
        <end position="367"/>
    </location>
</feature>
<keyword evidence="2" id="KW-0472">Membrane</keyword>